<reference evidence="9" key="1">
    <citation type="journal article" date="2020" name="Nat. Commun.">
        <title>Large-scale genome sequencing of mycorrhizal fungi provides insights into the early evolution of symbiotic traits.</title>
        <authorList>
            <person name="Miyauchi S."/>
            <person name="Kiss E."/>
            <person name="Kuo A."/>
            <person name="Drula E."/>
            <person name="Kohler A."/>
            <person name="Sanchez-Garcia M."/>
            <person name="Morin E."/>
            <person name="Andreopoulos B."/>
            <person name="Barry K.W."/>
            <person name="Bonito G."/>
            <person name="Buee M."/>
            <person name="Carver A."/>
            <person name="Chen C."/>
            <person name="Cichocki N."/>
            <person name="Clum A."/>
            <person name="Culley D."/>
            <person name="Crous P.W."/>
            <person name="Fauchery L."/>
            <person name="Girlanda M."/>
            <person name="Hayes R.D."/>
            <person name="Keri Z."/>
            <person name="LaButti K."/>
            <person name="Lipzen A."/>
            <person name="Lombard V."/>
            <person name="Magnuson J."/>
            <person name="Maillard F."/>
            <person name="Murat C."/>
            <person name="Nolan M."/>
            <person name="Ohm R.A."/>
            <person name="Pangilinan J."/>
            <person name="Pereira M.F."/>
            <person name="Perotto S."/>
            <person name="Peter M."/>
            <person name="Pfister S."/>
            <person name="Riley R."/>
            <person name="Sitrit Y."/>
            <person name="Stielow J.B."/>
            <person name="Szollosi G."/>
            <person name="Zifcakova L."/>
            <person name="Stursova M."/>
            <person name="Spatafora J.W."/>
            <person name="Tedersoo L."/>
            <person name="Vaario L.M."/>
            <person name="Yamada A."/>
            <person name="Yan M."/>
            <person name="Wang P."/>
            <person name="Xu J."/>
            <person name="Bruns T."/>
            <person name="Baldrian P."/>
            <person name="Vilgalys R."/>
            <person name="Dunand C."/>
            <person name="Henrissat B."/>
            <person name="Grigoriev I.V."/>
            <person name="Hibbett D."/>
            <person name="Nagy L.G."/>
            <person name="Martin F.M."/>
        </authorList>
    </citation>
    <scope>NUCLEOTIDE SEQUENCE</scope>
    <source>
        <strain evidence="9">UH-Tt-Lm1</strain>
    </source>
</reference>
<protein>
    <submittedName>
        <fullName evidence="9">Redoxin-domain-containing protein</fullName>
    </submittedName>
</protein>
<dbReference type="GO" id="GO:0005739">
    <property type="term" value="C:mitochondrion"/>
    <property type="evidence" value="ECO:0007669"/>
    <property type="project" value="TreeGrafter"/>
</dbReference>
<keyword evidence="10" id="KW-1185">Reference proteome</keyword>
<evidence type="ECO:0000256" key="5">
    <source>
        <dbReference type="ARBA" id="ARBA00023284"/>
    </source>
</evidence>
<evidence type="ECO:0000256" key="1">
    <source>
        <dbReference type="ARBA" id="ARBA00010505"/>
    </source>
</evidence>
<dbReference type="GO" id="GO:0034599">
    <property type="term" value="P:cellular response to oxidative stress"/>
    <property type="evidence" value="ECO:0007669"/>
    <property type="project" value="InterPro"/>
</dbReference>
<name>A0A9P6HBU8_9AGAM</name>
<dbReference type="InterPro" id="IPR013740">
    <property type="entry name" value="Redoxin"/>
</dbReference>
<evidence type="ECO:0000313" key="9">
    <source>
        <dbReference type="EMBL" id="KAF9782516.1"/>
    </source>
</evidence>
<evidence type="ECO:0000256" key="3">
    <source>
        <dbReference type="ARBA" id="ARBA00022862"/>
    </source>
</evidence>
<sequence length="233" mass="25206">MGKDDGYQYRWAYNLAAHCLVGTKQPSGTSLFGEICGPLENRVIQKEMMSCVLNFNITHVPMGAGEVEPRRAIANREIQPGSKFPTSAAVKEDNPEQSFHIAELTGRNVFVGVPGAFTGTCTAQIPGYISAYEQFKEKGIDNVYVVAVNDVFVLKAWKTQLAPDGTKVRFIADDKAELTLALGMLFDASPLLGGPRSKRYVVITDGDKITSVAVEPVPGEVTITAADKVLPLL</sequence>
<dbReference type="PROSITE" id="PS51352">
    <property type="entry name" value="THIOREDOXIN_2"/>
    <property type="match status" value="1"/>
</dbReference>
<evidence type="ECO:0000256" key="7">
    <source>
        <dbReference type="RuleBase" id="RU366011"/>
    </source>
</evidence>
<evidence type="ECO:0000256" key="4">
    <source>
        <dbReference type="ARBA" id="ARBA00023002"/>
    </source>
</evidence>
<evidence type="ECO:0000256" key="2">
    <source>
        <dbReference type="ARBA" id="ARBA00022559"/>
    </source>
</evidence>
<dbReference type="InterPro" id="IPR013766">
    <property type="entry name" value="Thioredoxin_domain"/>
</dbReference>
<comment type="function">
    <text evidence="7">Thiol-specific peroxidase that catalyzes the reduction of hydrogen peroxide and organic hydroperoxides to water and alcohols, respectively. Plays a role in cell protection against oxidative stress by detoxifying peroxides.</text>
</comment>
<organism evidence="9 10">
    <name type="scientific">Thelephora terrestris</name>
    <dbReference type="NCBI Taxonomy" id="56493"/>
    <lineage>
        <taxon>Eukaryota</taxon>
        <taxon>Fungi</taxon>
        <taxon>Dikarya</taxon>
        <taxon>Basidiomycota</taxon>
        <taxon>Agaricomycotina</taxon>
        <taxon>Agaricomycetes</taxon>
        <taxon>Thelephorales</taxon>
        <taxon>Thelephoraceae</taxon>
        <taxon>Thelephora</taxon>
    </lineage>
</organism>
<keyword evidence="3 7" id="KW-0049">Antioxidant</keyword>
<dbReference type="Gene3D" id="3.40.30.10">
    <property type="entry name" value="Glutaredoxin"/>
    <property type="match status" value="1"/>
</dbReference>
<dbReference type="Pfam" id="PF08534">
    <property type="entry name" value="Redoxin"/>
    <property type="match status" value="1"/>
</dbReference>
<dbReference type="InterPro" id="IPR036249">
    <property type="entry name" value="Thioredoxin-like_sf"/>
</dbReference>
<dbReference type="PANTHER" id="PTHR10430">
    <property type="entry name" value="PEROXIREDOXIN"/>
    <property type="match status" value="1"/>
</dbReference>
<evidence type="ECO:0000256" key="6">
    <source>
        <dbReference type="PIRSR" id="PIRSR637944-1"/>
    </source>
</evidence>
<evidence type="ECO:0000313" key="10">
    <source>
        <dbReference type="Proteomes" id="UP000736335"/>
    </source>
</evidence>
<proteinExistence type="inferred from homology"/>
<accession>A0A9P6HBU8</accession>
<dbReference type="Proteomes" id="UP000736335">
    <property type="component" value="Unassembled WGS sequence"/>
</dbReference>
<dbReference type="EMBL" id="WIUZ02000012">
    <property type="protein sequence ID" value="KAF9782516.1"/>
    <property type="molecule type" value="Genomic_DNA"/>
</dbReference>
<keyword evidence="2 7" id="KW-0575">Peroxidase</keyword>
<evidence type="ECO:0000259" key="8">
    <source>
        <dbReference type="PROSITE" id="PS51352"/>
    </source>
</evidence>
<keyword evidence="4 7" id="KW-0560">Oxidoreductase</keyword>
<dbReference type="GO" id="GO:0005829">
    <property type="term" value="C:cytosol"/>
    <property type="evidence" value="ECO:0007669"/>
    <property type="project" value="TreeGrafter"/>
</dbReference>
<reference evidence="9" key="2">
    <citation type="submission" date="2020-11" db="EMBL/GenBank/DDBJ databases">
        <authorList>
            <consortium name="DOE Joint Genome Institute"/>
            <person name="Kuo A."/>
            <person name="Miyauchi S."/>
            <person name="Kiss E."/>
            <person name="Drula E."/>
            <person name="Kohler A."/>
            <person name="Sanchez-Garcia M."/>
            <person name="Andreopoulos B."/>
            <person name="Barry K.W."/>
            <person name="Bonito G."/>
            <person name="Buee M."/>
            <person name="Carver A."/>
            <person name="Chen C."/>
            <person name="Cichocki N."/>
            <person name="Clum A."/>
            <person name="Culley D."/>
            <person name="Crous P.W."/>
            <person name="Fauchery L."/>
            <person name="Girlanda M."/>
            <person name="Hayes R."/>
            <person name="Keri Z."/>
            <person name="Labutti K."/>
            <person name="Lipzen A."/>
            <person name="Lombard V."/>
            <person name="Magnuson J."/>
            <person name="Maillard F."/>
            <person name="Morin E."/>
            <person name="Murat C."/>
            <person name="Nolan M."/>
            <person name="Ohm R."/>
            <person name="Pangilinan J."/>
            <person name="Pereira M."/>
            <person name="Perotto S."/>
            <person name="Peter M."/>
            <person name="Riley R."/>
            <person name="Sitrit Y."/>
            <person name="Stielow B."/>
            <person name="Szollosi G."/>
            <person name="Zifcakova L."/>
            <person name="Stursova M."/>
            <person name="Spatafora J.W."/>
            <person name="Tedersoo L."/>
            <person name="Vaario L.-M."/>
            <person name="Yamada A."/>
            <person name="Yan M."/>
            <person name="Wang P."/>
            <person name="Xu J."/>
            <person name="Bruns T."/>
            <person name="Baldrian P."/>
            <person name="Vilgalys R."/>
            <person name="Henrissat B."/>
            <person name="Grigoriev I.V."/>
            <person name="Hibbett D."/>
            <person name="Nagy L.G."/>
            <person name="Martin F.M."/>
        </authorList>
    </citation>
    <scope>NUCLEOTIDE SEQUENCE</scope>
    <source>
        <strain evidence="9">UH-Tt-Lm1</strain>
    </source>
</reference>
<dbReference type="GO" id="GO:0008379">
    <property type="term" value="F:thioredoxin peroxidase activity"/>
    <property type="evidence" value="ECO:0007669"/>
    <property type="project" value="InterPro"/>
</dbReference>
<keyword evidence="5 7" id="KW-0676">Redox-active center</keyword>
<dbReference type="AlphaFoldDB" id="A0A9P6HBU8"/>
<dbReference type="SUPFAM" id="SSF52833">
    <property type="entry name" value="Thioredoxin-like"/>
    <property type="match status" value="1"/>
</dbReference>
<dbReference type="GO" id="GO:0042744">
    <property type="term" value="P:hydrogen peroxide catabolic process"/>
    <property type="evidence" value="ECO:0007669"/>
    <property type="project" value="TreeGrafter"/>
</dbReference>
<dbReference type="GO" id="GO:0045454">
    <property type="term" value="P:cell redox homeostasis"/>
    <property type="evidence" value="ECO:0007669"/>
    <property type="project" value="TreeGrafter"/>
</dbReference>
<comment type="similarity">
    <text evidence="1 7">Belongs to the peroxiredoxin family. Prx5 subfamily.</text>
</comment>
<feature type="domain" description="Thioredoxin" evidence="8">
    <location>
        <begin position="78"/>
        <end position="233"/>
    </location>
</feature>
<gene>
    <name evidence="9" type="ORF">BJ322DRAFT_1076408</name>
</gene>
<dbReference type="OrthoDB" id="1882547at2759"/>
<dbReference type="CDD" id="cd03013">
    <property type="entry name" value="PRX5_like"/>
    <property type="match status" value="1"/>
</dbReference>
<comment type="caution">
    <text evidence="9">The sequence shown here is derived from an EMBL/GenBank/DDBJ whole genome shotgun (WGS) entry which is preliminary data.</text>
</comment>
<dbReference type="PANTHER" id="PTHR10430:SF39">
    <property type="entry name" value="PEROXISOMAL MEMBRANE ASSOCIATED PROTEIN 20"/>
    <property type="match status" value="1"/>
</dbReference>
<dbReference type="InterPro" id="IPR037944">
    <property type="entry name" value="PRX5-like"/>
</dbReference>
<dbReference type="GO" id="GO:0005777">
    <property type="term" value="C:peroxisome"/>
    <property type="evidence" value="ECO:0007669"/>
    <property type="project" value="TreeGrafter"/>
</dbReference>
<feature type="active site" description="Cysteine sulfenic acid (-SOH) intermediate" evidence="6">
    <location>
        <position position="121"/>
    </location>
</feature>